<dbReference type="SUPFAM" id="SSF52799">
    <property type="entry name" value="(Phosphotyrosine protein) phosphatases II"/>
    <property type="match status" value="1"/>
</dbReference>
<dbReference type="EMBL" id="MU006092">
    <property type="protein sequence ID" value="KAF2840779.1"/>
    <property type="molecule type" value="Genomic_DNA"/>
</dbReference>
<keyword evidence="3" id="KW-1185">Reference proteome</keyword>
<evidence type="ECO:0000256" key="1">
    <source>
        <dbReference type="SAM" id="MobiDB-lite"/>
    </source>
</evidence>
<dbReference type="Pfam" id="PF13350">
    <property type="entry name" value="Y_phosphatase3"/>
    <property type="match status" value="1"/>
</dbReference>
<evidence type="ECO:0000313" key="3">
    <source>
        <dbReference type="Proteomes" id="UP000799429"/>
    </source>
</evidence>
<gene>
    <name evidence="2" type="ORF">M501DRAFT_930730</name>
</gene>
<accession>A0A9P4VUM7</accession>
<comment type="caution">
    <text evidence="2">The sequence shown here is derived from an EMBL/GenBank/DDBJ whole genome shotgun (WGS) entry which is preliminary data.</text>
</comment>
<dbReference type="InterPro" id="IPR026893">
    <property type="entry name" value="Tyr/Ser_Pase_IphP-type"/>
</dbReference>
<dbReference type="Gene3D" id="3.90.190.10">
    <property type="entry name" value="Protein tyrosine phosphatase superfamily"/>
    <property type="match status" value="1"/>
</dbReference>
<name>A0A9P4VUM7_9PEZI</name>
<dbReference type="InterPro" id="IPR029021">
    <property type="entry name" value="Prot-tyrosine_phosphatase-like"/>
</dbReference>
<reference evidence="2" key="1">
    <citation type="journal article" date="2020" name="Stud. Mycol.">
        <title>101 Dothideomycetes genomes: a test case for predicting lifestyles and emergence of pathogens.</title>
        <authorList>
            <person name="Haridas S."/>
            <person name="Albert R."/>
            <person name="Binder M."/>
            <person name="Bloem J."/>
            <person name="Labutti K."/>
            <person name="Salamov A."/>
            <person name="Andreopoulos B."/>
            <person name="Baker S."/>
            <person name="Barry K."/>
            <person name="Bills G."/>
            <person name="Bluhm B."/>
            <person name="Cannon C."/>
            <person name="Castanera R."/>
            <person name="Culley D."/>
            <person name="Daum C."/>
            <person name="Ezra D."/>
            <person name="Gonzalez J."/>
            <person name="Henrissat B."/>
            <person name="Kuo A."/>
            <person name="Liang C."/>
            <person name="Lipzen A."/>
            <person name="Lutzoni F."/>
            <person name="Magnuson J."/>
            <person name="Mondo S."/>
            <person name="Nolan M."/>
            <person name="Ohm R."/>
            <person name="Pangilinan J."/>
            <person name="Park H.-J."/>
            <person name="Ramirez L."/>
            <person name="Alfaro M."/>
            <person name="Sun H."/>
            <person name="Tritt A."/>
            <person name="Yoshinaga Y."/>
            <person name="Zwiers L.-H."/>
            <person name="Turgeon B."/>
            <person name="Goodwin S."/>
            <person name="Spatafora J."/>
            <person name="Crous P."/>
            <person name="Grigoriev I."/>
        </authorList>
    </citation>
    <scope>NUCLEOTIDE SEQUENCE</scope>
    <source>
        <strain evidence="2">CBS 101060</strain>
    </source>
</reference>
<dbReference type="OrthoDB" id="449382at2759"/>
<evidence type="ECO:0000313" key="2">
    <source>
        <dbReference type="EMBL" id="KAF2840779.1"/>
    </source>
</evidence>
<protein>
    <submittedName>
        <fullName evidence="2">Tyrosine-protein phosphatase</fullName>
    </submittedName>
</protein>
<dbReference type="GO" id="GO:0004721">
    <property type="term" value="F:phosphoprotein phosphatase activity"/>
    <property type="evidence" value="ECO:0007669"/>
    <property type="project" value="InterPro"/>
</dbReference>
<dbReference type="Proteomes" id="UP000799429">
    <property type="component" value="Unassembled WGS sequence"/>
</dbReference>
<organism evidence="2 3">
    <name type="scientific">Patellaria atrata CBS 101060</name>
    <dbReference type="NCBI Taxonomy" id="1346257"/>
    <lineage>
        <taxon>Eukaryota</taxon>
        <taxon>Fungi</taxon>
        <taxon>Dikarya</taxon>
        <taxon>Ascomycota</taxon>
        <taxon>Pezizomycotina</taxon>
        <taxon>Dothideomycetes</taxon>
        <taxon>Dothideomycetes incertae sedis</taxon>
        <taxon>Patellariales</taxon>
        <taxon>Patellariaceae</taxon>
        <taxon>Patellaria</taxon>
    </lineage>
</organism>
<feature type="region of interest" description="Disordered" evidence="1">
    <location>
        <begin position="27"/>
        <end position="48"/>
    </location>
</feature>
<dbReference type="AlphaFoldDB" id="A0A9P4VUM7"/>
<proteinExistence type="predicted"/>
<sequence length="302" mass="32679">MNDPNPSDLPPPFHNIPGLSNFRDIGGWPIATPPSSNTNPDALTPAPPPQYRVRHHILHRSADPTLLPLSSQKTLSSAPYNISTIFDIRSIPQLKRAGGAYDFSSHGIERVWLPVFGEEEYTPEKAGLRYVQYSADGTEGIVGAFEEILRAGGATFAHILLDANAVEVVDGEGKDRACLLQCTTGNNRSGAFIAVLLSLLGVSPSHIAHEYSLSAVGLAATRAQSVERLLKNAAFVAAVGDQAPYRAERMLGARPESVIAMLEMVERRWGGAEGYVRGVCGLEVWEVERVRRVMVEKVEGDG</sequence>